<feature type="domain" description="PAC" evidence="9">
    <location>
        <begin position="326"/>
        <end position="381"/>
    </location>
</feature>
<dbReference type="SUPFAM" id="SSF58104">
    <property type="entry name" value="Methyl-accepting chemotaxis protein (MCP) signaling domain"/>
    <property type="match status" value="1"/>
</dbReference>
<dbReference type="AlphaFoldDB" id="A0A8J7FD81"/>
<evidence type="ECO:0000313" key="12">
    <source>
        <dbReference type="Proteomes" id="UP000640333"/>
    </source>
</evidence>
<organism evidence="11 12">
    <name type="scientific">Pontibacterium sinense</name>
    <dbReference type="NCBI Taxonomy" id="2781979"/>
    <lineage>
        <taxon>Bacteria</taxon>
        <taxon>Pseudomonadati</taxon>
        <taxon>Pseudomonadota</taxon>
        <taxon>Gammaproteobacteria</taxon>
        <taxon>Oceanospirillales</taxon>
        <taxon>Oceanospirillaceae</taxon>
        <taxon>Pontibacterium</taxon>
    </lineage>
</organism>
<dbReference type="SMART" id="SM00283">
    <property type="entry name" value="MA"/>
    <property type="match status" value="1"/>
</dbReference>
<dbReference type="NCBIfam" id="TIGR00229">
    <property type="entry name" value="sensory_box"/>
    <property type="match status" value="4"/>
</dbReference>
<dbReference type="Proteomes" id="UP000640333">
    <property type="component" value="Unassembled WGS sequence"/>
</dbReference>
<gene>
    <name evidence="11" type="ORF">IOQ59_09890</name>
</gene>
<keyword evidence="3 5" id="KW-0807">Transducer</keyword>
<feature type="domain" description="HAMP" evidence="10">
    <location>
        <begin position="492"/>
        <end position="544"/>
    </location>
</feature>
<feature type="domain" description="Methyl-accepting transducer" evidence="7">
    <location>
        <begin position="549"/>
        <end position="778"/>
    </location>
</feature>
<name>A0A8J7FD81_9GAMM</name>
<dbReference type="CDD" id="cd00130">
    <property type="entry name" value="PAS"/>
    <property type="match status" value="4"/>
</dbReference>
<feature type="domain" description="PAC" evidence="9">
    <location>
        <begin position="85"/>
        <end position="137"/>
    </location>
</feature>
<evidence type="ECO:0000259" key="7">
    <source>
        <dbReference type="PROSITE" id="PS50111"/>
    </source>
</evidence>
<dbReference type="FunFam" id="1.10.287.950:FF:000001">
    <property type="entry name" value="Methyl-accepting chemotaxis sensory transducer"/>
    <property type="match status" value="1"/>
</dbReference>
<evidence type="ECO:0000259" key="10">
    <source>
        <dbReference type="PROSITE" id="PS50885"/>
    </source>
</evidence>
<feature type="compositionally biased region" description="Basic and acidic residues" evidence="6">
    <location>
        <begin position="814"/>
        <end position="823"/>
    </location>
</feature>
<dbReference type="SMART" id="SM00091">
    <property type="entry name" value="PAS"/>
    <property type="match status" value="4"/>
</dbReference>
<dbReference type="InterPro" id="IPR001610">
    <property type="entry name" value="PAC"/>
</dbReference>
<evidence type="ECO:0000259" key="8">
    <source>
        <dbReference type="PROSITE" id="PS50112"/>
    </source>
</evidence>
<dbReference type="InterPro" id="IPR004090">
    <property type="entry name" value="Chemotax_Me-accpt_rcpt"/>
</dbReference>
<dbReference type="PANTHER" id="PTHR43531">
    <property type="entry name" value="PROTEIN ICFG"/>
    <property type="match status" value="1"/>
</dbReference>
<comment type="subcellular location">
    <subcellularLocation>
        <location evidence="1">Membrane</location>
    </subcellularLocation>
</comment>
<dbReference type="SUPFAM" id="SSF55785">
    <property type="entry name" value="PYP-like sensor domain (PAS domain)"/>
    <property type="match status" value="4"/>
</dbReference>
<dbReference type="CDD" id="cd11386">
    <property type="entry name" value="MCP_signal"/>
    <property type="match status" value="1"/>
</dbReference>
<dbReference type="Gene3D" id="1.10.287.950">
    <property type="entry name" value="Methyl-accepting chemotaxis protein"/>
    <property type="match status" value="1"/>
</dbReference>
<dbReference type="PROSITE" id="PS50885">
    <property type="entry name" value="HAMP"/>
    <property type="match status" value="1"/>
</dbReference>
<dbReference type="InterPro" id="IPR035965">
    <property type="entry name" value="PAS-like_dom_sf"/>
</dbReference>
<keyword evidence="2" id="KW-0488">Methylation</keyword>
<dbReference type="InterPro" id="IPR004089">
    <property type="entry name" value="MCPsignal_dom"/>
</dbReference>
<evidence type="ECO:0000256" key="5">
    <source>
        <dbReference type="PROSITE-ProRule" id="PRU00284"/>
    </source>
</evidence>
<evidence type="ECO:0000256" key="1">
    <source>
        <dbReference type="ARBA" id="ARBA00004370"/>
    </source>
</evidence>
<dbReference type="PROSITE" id="PS50112">
    <property type="entry name" value="PAS"/>
    <property type="match status" value="3"/>
</dbReference>
<evidence type="ECO:0000259" key="9">
    <source>
        <dbReference type="PROSITE" id="PS50113"/>
    </source>
</evidence>
<dbReference type="SMART" id="SM00086">
    <property type="entry name" value="PAC"/>
    <property type="match status" value="4"/>
</dbReference>
<keyword evidence="12" id="KW-1185">Reference proteome</keyword>
<feature type="domain" description="PAS" evidence="8">
    <location>
        <begin position="131"/>
        <end position="187"/>
    </location>
</feature>
<dbReference type="InterPro" id="IPR000014">
    <property type="entry name" value="PAS"/>
</dbReference>
<dbReference type="GO" id="GO:0007165">
    <property type="term" value="P:signal transduction"/>
    <property type="evidence" value="ECO:0007669"/>
    <property type="project" value="UniProtKB-KW"/>
</dbReference>
<dbReference type="Gene3D" id="3.30.450.20">
    <property type="entry name" value="PAS domain"/>
    <property type="match status" value="4"/>
</dbReference>
<reference evidence="11" key="1">
    <citation type="submission" date="2020-10" db="EMBL/GenBank/DDBJ databases">
        <title>Bacterium isolated from coastal waters sediment.</title>
        <authorList>
            <person name="Chen R.-J."/>
            <person name="Lu D.-C."/>
            <person name="Zhu K.-L."/>
            <person name="Du Z.-J."/>
        </authorList>
    </citation>
    <scope>NUCLEOTIDE SEQUENCE</scope>
    <source>
        <strain evidence="11">N1Y112</strain>
    </source>
</reference>
<dbReference type="PROSITE" id="PS50111">
    <property type="entry name" value="CHEMOTAXIS_TRANSDUC_2"/>
    <property type="match status" value="1"/>
</dbReference>
<feature type="domain" description="PAC" evidence="9">
    <location>
        <begin position="451"/>
        <end position="503"/>
    </location>
</feature>
<dbReference type="InterPro" id="IPR000700">
    <property type="entry name" value="PAS-assoc_C"/>
</dbReference>
<feature type="domain" description="PAC" evidence="9">
    <location>
        <begin position="207"/>
        <end position="259"/>
    </location>
</feature>
<dbReference type="InterPro" id="IPR013655">
    <property type="entry name" value="PAS_fold_3"/>
</dbReference>
<dbReference type="Pfam" id="PF08447">
    <property type="entry name" value="PAS_3"/>
    <property type="match status" value="4"/>
</dbReference>
<proteinExistence type="inferred from homology"/>
<dbReference type="PANTHER" id="PTHR43531:SF14">
    <property type="entry name" value="METHYL-ACCEPTING CHEMOTAXIS PROTEIN I-RELATED"/>
    <property type="match status" value="1"/>
</dbReference>
<comment type="caution">
    <text evidence="11">The sequence shown here is derived from an EMBL/GenBank/DDBJ whole genome shotgun (WGS) entry which is preliminary data.</text>
</comment>
<dbReference type="GO" id="GO:0006935">
    <property type="term" value="P:chemotaxis"/>
    <property type="evidence" value="ECO:0007669"/>
    <property type="project" value="InterPro"/>
</dbReference>
<accession>A0A8J7FD81</accession>
<evidence type="ECO:0000256" key="4">
    <source>
        <dbReference type="ARBA" id="ARBA00029447"/>
    </source>
</evidence>
<feature type="region of interest" description="Disordered" evidence="6">
    <location>
        <begin position="799"/>
        <end position="841"/>
    </location>
</feature>
<feature type="domain" description="PAS" evidence="8">
    <location>
        <begin position="253"/>
        <end position="300"/>
    </location>
</feature>
<dbReference type="PROSITE" id="PS50113">
    <property type="entry name" value="PAC"/>
    <property type="match status" value="4"/>
</dbReference>
<protein>
    <submittedName>
        <fullName evidence="11">PAS domain S-box protein</fullName>
    </submittedName>
</protein>
<evidence type="ECO:0000256" key="2">
    <source>
        <dbReference type="ARBA" id="ARBA00022481"/>
    </source>
</evidence>
<evidence type="ECO:0000313" key="11">
    <source>
        <dbReference type="EMBL" id="MBE9397569.1"/>
    </source>
</evidence>
<dbReference type="InterPro" id="IPR051310">
    <property type="entry name" value="MCP_chemotaxis"/>
</dbReference>
<dbReference type="GO" id="GO:0004888">
    <property type="term" value="F:transmembrane signaling receptor activity"/>
    <property type="evidence" value="ECO:0007669"/>
    <property type="project" value="InterPro"/>
</dbReference>
<dbReference type="EMBL" id="JADEYS010000008">
    <property type="protein sequence ID" value="MBE9397569.1"/>
    <property type="molecule type" value="Genomic_DNA"/>
</dbReference>
<sequence length="841" mass="92656">MGQDQMHANLEVYKYMFDAMSRSQAIIEFELDGTVISANDNFLNAMGYSAEEVIGQHHKMFVDPAYQASAEYRDFWDKLGRGEFDSGEYKRFGKGGKEVWIQATYNPIVDESGKLIKVVKFASDVTAEKLQYANFSGQLDAISKSQAVIEFNLDGTIITANDNFLNTVGYTLSEIQGQHHSLFVEPEYRHSSEYRLFWERLARGEYDAGEYKRIGKSGKEIWIQASYNPILDMNGQPFKVVKYASDVTAAKQQTADFTGQIDAISKSQAVIEFDLDGYILNANENFLTTMGYNLSEVKGQHHSMFVCPTDKHSPEYRVFWEKLGRGEYDSGVYKRQGRGGKEVWIQASYNPILDMNGKPFKVVKYASDVTESKLRNADFSGQIKAIAKSQAVIEFSLDGTILNANENFLAAVGYTLDEVKGRHHNIFVEHQYRSSPEYRQFWEKLNRGEYDAGEYKRLGKGGKEIWIQASYNPILDLNGKPFKVVKYATDVTGRKQAVAQIKEILLAMSEGDLTSAIDGELDGEFNVLGEAMNSLIDKLNTLVMEIRQASNSVFSASQEIAQGNNDLSHRTEDQAASLEETASAMEELTATVKQNADNASDVASRAAEAMEKASNGGEVVDSAVTAMDAINKSSKKIADIIGVIDEISFQTNILALNAAVEAARAGEQGRGFAVVAAEVRNLAQRSASAAKEIKGLISESLEAVSTGTNLVSATGTTFGELVASVQDVVTMIAEIDTASKEQSVGISEVCRAVTQMEEGTQQNAALVEQASASSTAMEQQAQTLLQQVGFFNVSGDESAFRAPASRHSGTSQRQRTDHSDSRRRAPLRQAAPEAEDMWESF</sequence>
<dbReference type="RefSeq" id="WP_193953121.1">
    <property type="nucleotide sequence ID" value="NZ_JADEYS010000008.1"/>
</dbReference>
<comment type="similarity">
    <text evidence="4">Belongs to the methyl-accepting chemotaxis (MCP) protein family.</text>
</comment>
<dbReference type="GO" id="GO:0005886">
    <property type="term" value="C:plasma membrane"/>
    <property type="evidence" value="ECO:0007669"/>
    <property type="project" value="TreeGrafter"/>
</dbReference>
<dbReference type="InterPro" id="IPR003660">
    <property type="entry name" value="HAMP_dom"/>
</dbReference>
<dbReference type="Pfam" id="PF00015">
    <property type="entry name" value="MCPsignal"/>
    <property type="match status" value="1"/>
</dbReference>
<dbReference type="PRINTS" id="PR00260">
    <property type="entry name" value="CHEMTRNSDUCR"/>
</dbReference>
<evidence type="ECO:0000256" key="6">
    <source>
        <dbReference type="SAM" id="MobiDB-lite"/>
    </source>
</evidence>
<feature type="domain" description="PAS" evidence="8">
    <location>
        <begin position="9"/>
        <end position="56"/>
    </location>
</feature>
<evidence type="ECO:0000256" key="3">
    <source>
        <dbReference type="ARBA" id="ARBA00023224"/>
    </source>
</evidence>